<dbReference type="RefSeq" id="WP_145894285.1">
    <property type="nucleotide sequence ID" value="NZ_VOBQ01000013.1"/>
</dbReference>
<name>A0A562ZNC7_9BURK</name>
<keyword evidence="3" id="KW-1185">Reference proteome</keyword>
<protein>
    <submittedName>
        <fullName evidence="2">PAS domain-containing protein</fullName>
    </submittedName>
</protein>
<feature type="domain" description="PAS fold-3" evidence="1">
    <location>
        <begin position="55"/>
        <end position="142"/>
    </location>
</feature>
<reference evidence="2 3" key="1">
    <citation type="submission" date="2019-07" db="EMBL/GenBank/DDBJ databases">
        <title>Caenimonas sedimenti sp. nov., isolated from activated sludge.</title>
        <authorList>
            <person name="Xu J."/>
        </authorList>
    </citation>
    <scope>NUCLEOTIDE SEQUENCE [LARGE SCALE GENOMIC DNA]</scope>
    <source>
        <strain evidence="2 3">HX-9-20</strain>
    </source>
</reference>
<dbReference type="SUPFAM" id="SSF55785">
    <property type="entry name" value="PYP-like sensor domain (PAS domain)"/>
    <property type="match status" value="1"/>
</dbReference>
<gene>
    <name evidence="2" type="ORF">FN976_17280</name>
</gene>
<evidence type="ECO:0000313" key="3">
    <source>
        <dbReference type="Proteomes" id="UP000318199"/>
    </source>
</evidence>
<dbReference type="InterPro" id="IPR000014">
    <property type="entry name" value="PAS"/>
</dbReference>
<dbReference type="EMBL" id="VOBQ01000013">
    <property type="protein sequence ID" value="TWO70089.1"/>
    <property type="molecule type" value="Genomic_DNA"/>
</dbReference>
<dbReference type="Pfam" id="PF08447">
    <property type="entry name" value="PAS_3"/>
    <property type="match status" value="1"/>
</dbReference>
<dbReference type="InterPro" id="IPR035965">
    <property type="entry name" value="PAS-like_dom_sf"/>
</dbReference>
<sequence>MKTDIAEVDARLQRTLADVFGSSAGSIADVEQRALALFDPPVIVWEGDPDTFQFTYVSKCAEDVLGYPVSRWLELGFWAHSVVHPDDQTNAVAFCALATAKGRDHDFQYRATCADGRVVVLHDMVHVIKGPLKVPIRLRGVMTLVATSEFQEPSRSP</sequence>
<dbReference type="OrthoDB" id="9813903at2"/>
<accession>A0A562ZNC7</accession>
<dbReference type="Proteomes" id="UP000318199">
    <property type="component" value="Unassembled WGS sequence"/>
</dbReference>
<dbReference type="Gene3D" id="3.30.450.20">
    <property type="entry name" value="PAS domain"/>
    <property type="match status" value="1"/>
</dbReference>
<dbReference type="InterPro" id="IPR013655">
    <property type="entry name" value="PAS_fold_3"/>
</dbReference>
<evidence type="ECO:0000259" key="1">
    <source>
        <dbReference type="Pfam" id="PF08447"/>
    </source>
</evidence>
<comment type="caution">
    <text evidence="2">The sequence shown here is derived from an EMBL/GenBank/DDBJ whole genome shotgun (WGS) entry which is preliminary data.</text>
</comment>
<dbReference type="CDD" id="cd00130">
    <property type="entry name" value="PAS"/>
    <property type="match status" value="1"/>
</dbReference>
<proteinExistence type="predicted"/>
<dbReference type="AlphaFoldDB" id="A0A562ZNC7"/>
<evidence type="ECO:0000313" key="2">
    <source>
        <dbReference type="EMBL" id="TWO70089.1"/>
    </source>
</evidence>
<organism evidence="2 3">
    <name type="scientific">Caenimonas sedimenti</name>
    <dbReference type="NCBI Taxonomy" id="2596921"/>
    <lineage>
        <taxon>Bacteria</taxon>
        <taxon>Pseudomonadati</taxon>
        <taxon>Pseudomonadota</taxon>
        <taxon>Betaproteobacteria</taxon>
        <taxon>Burkholderiales</taxon>
        <taxon>Comamonadaceae</taxon>
        <taxon>Caenimonas</taxon>
    </lineage>
</organism>